<evidence type="ECO:0000313" key="2">
    <source>
        <dbReference type="Proteomes" id="UP001434883"/>
    </source>
</evidence>
<comment type="caution">
    <text evidence="1">The sequence shown here is derived from an EMBL/GenBank/DDBJ whole genome shotgun (WGS) entry which is preliminary data.</text>
</comment>
<dbReference type="Proteomes" id="UP001434883">
    <property type="component" value="Unassembled WGS sequence"/>
</dbReference>
<organism evidence="1 2">
    <name type="scientific">Xenoophorus captivus</name>
    <dbReference type="NCBI Taxonomy" id="1517983"/>
    <lineage>
        <taxon>Eukaryota</taxon>
        <taxon>Metazoa</taxon>
        <taxon>Chordata</taxon>
        <taxon>Craniata</taxon>
        <taxon>Vertebrata</taxon>
        <taxon>Euteleostomi</taxon>
        <taxon>Actinopterygii</taxon>
        <taxon>Neopterygii</taxon>
        <taxon>Teleostei</taxon>
        <taxon>Neoteleostei</taxon>
        <taxon>Acanthomorphata</taxon>
        <taxon>Ovalentaria</taxon>
        <taxon>Atherinomorphae</taxon>
        <taxon>Cyprinodontiformes</taxon>
        <taxon>Goodeidae</taxon>
        <taxon>Xenoophorus</taxon>
    </lineage>
</organism>
<reference evidence="1 2" key="1">
    <citation type="submission" date="2021-06" db="EMBL/GenBank/DDBJ databases">
        <authorList>
            <person name="Palmer J.M."/>
        </authorList>
    </citation>
    <scope>NUCLEOTIDE SEQUENCE [LARGE SCALE GENOMIC DNA]</scope>
    <source>
        <strain evidence="1 2">XC_2019</strain>
        <tissue evidence="1">Muscle</tissue>
    </source>
</reference>
<protein>
    <submittedName>
        <fullName evidence="1">Uncharacterized protein</fullName>
    </submittedName>
</protein>
<keyword evidence="2" id="KW-1185">Reference proteome</keyword>
<dbReference type="EMBL" id="JAHRIN010066430">
    <property type="protein sequence ID" value="MEQ2214066.1"/>
    <property type="molecule type" value="Genomic_DNA"/>
</dbReference>
<accession>A0ABV0S0Z2</accession>
<sequence>MWHHLQVLQWPTVCPITVPHHSPPHRLPPVEVGAPGDVTLLLQALHRFRAPQ</sequence>
<evidence type="ECO:0000313" key="1">
    <source>
        <dbReference type="EMBL" id="MEQ2214066.1"/>
    </source>
</evidence>
<proteinExistence type="predicted"/>
<gene>
    <name evidence="1" type="ORF">XENOCAPTIV_028189</name>
</gene>
<feature type="non-terminal residue" evidence="1">
    <location>
        <position position="52"/>
    </location>
</feature>
<name>A0ABV0S0Z2_9TELE</name>